<dbReference type="FunCoup" id="C5KWC3">
    <property type="interactions" value="960"/>
</dbReference>
<evidence type="ECO:0000259" key="13">
    <source>
        <dbReference type="Pfam" id="PF08646"/>
    </source>
</evidence>
<evidence type="ECO:0000313" key="16">
    <source>
        <dbReference type="Proteomes" id="UP000007800"/>
    </source>
</evidence>
<dbReference type="Proteomes" id="UP000007800">
    <property type="component" value="Unassembled WGS sequence"/>
</dbReference>
<dbReference type="PANTHER" id="PTHR47165:SF4">
    <property type="entry name" value="OS03G0429900 PROTEIN"/>
    <property type="match status" value="1"/>
</dbReference>
<dbReference type="Pfam" id="PF04057">
    <property type="entry name" value="Rep-A_N"/>
    <property type="match status" value="1"/>
</dbReference>
<dbReference type="Pfam" id="PF16900">
    <property type="entry name" value="REPA_OB_2"/>
    <property type="match status" value="1"/>
</dbReference>
<evidence type="ECO:0000256" key="9">
    <source>
        <dbReference type="RuleBase" id="RU364130"/>
    </source>
</evidence>
<dbReference type="InterPro" id="IPR007199">
    <property type="entry name" value="Rep_factor-A_N"/>
</dbReference>
<dbReference type="PANTHER" id="PTHR47165">
    <property type="entry name" value="OS03G0429900 PROTEIN"/>
    <property type="match status" value="1"/>
</dbReference>
<dbReference type="GO" id="GO:0008270">
    <property type="term" value="F:zinc ion binding"/>
    <property type="evidence" value="ECO:0007669"/>
    <property type="project" value="UniProtKB-KW"/>
</dbReference>
<accession>C5KWC3</accession>
<feature type="compositionally biased region" description="Polar residues" evidence="10">
    <location>
        <begin position="262"/>
        <end position="275"/>
    </location>
</feature>
<keyword evidence="5 9" id="KW-0863">Zinc-finger</keyword>
<dbReference type="InterPro" id="IPR013955">
    <property type="entry name" value="Rep_factor-A_C"/>
</dbReference>
<reference evidence="15 16" key="1">
    <citation type="submission" date="2008-07" db="EMBL/GenBank/DDBJ databases">
        <authorList>
            <person name="El-Sayed N."/>
            <person name="Caler E."/>
            <person name="Inman J."/>
            <person name="Amedeo P."/>
            <person name="Hass B."/>
            <person name="Wortman J."/>
        </authorList>
    </citation>
    <scope>NUCLEOTIDE SEQUENCE [LARGE SCALE GENOMIC DNA]</scope>
    <source>
        <strain evidence="16">ATCC 50983 / TXsc</strain>
    </source>
</reference>
<evidence type="ECO:0000256" key="1">
    <source>
        <dbReference type="ARBA" id="ARBA00004123"/>
    </source>
</evidence>
<evidence type="ECO:0000259" key="12">
    <source>
        <dbReference type="Pfam" id="PF04057"/>
    </source>
</evidence>
<dbReference type="SUPFAM" id="SSF50249">
    <property type="entry name" value="Nucleic acid-binding proteins"/>
    <property type="match status" value="3"/>
</dbReference>
<dbReference type="FunFam" id="2.40.50.140:FF:000041">
    <property type="entry name" value="Replication protein A subunit"/>
    <property type="match status" value="1"/>
</dbReference>
<protein>
    <recommendedName>
        <fullName evidence="9">Replication protein A subunit</fullName>
    </recommendedName>
</protein>
<feature type="compositionally biased region" description="Low complexity" evidence="10">
    <location>
        <begin position="240"/>
        <end position="254"/>
    </location>
</feature>
<evidence type="ECO:0000256" key="8">
    <source>
        <dbReference type="ARBA" id="ARBA00023242"/>
    </source>
</evidence>
<feature type="compositionally biased region" description="Polar residues" evidence="10">
    <location>
        <begin position="220"/>
        <end position="230"/>
    </location>
</feature>
<dbReference type="GO" id="GO:0003677">
    <property type="term" value="F:DNA binding"/>
    <property type="evidence" value="ECO:0007669"/>
    <property type="project" value="UniProtKB-KW"/>
</dbReference>
<dbReference type="GO" id="GO:0006281">
    <property type="term" value="P:DNA repair"/>
    <property type="evidence" value="ECO:0007669"/>
    <property type="project" value="InterPro"/>
</dbReference>
<evidence type="ECO:0000259" key="11">
    <source>
        <dbReference type="Pfam" id="PF01336"/>
    </source>
</evidence>
<evidence type="ECO:0000256" key="2">
    <source>
        <dbReference type="ARBA" id="ARBA00005690"/>
    </source>
</evidence>
<evidence type="ECO:0000256" key="5">
    <source>
        <dbReference type="ARBA" id="ARBA00022771"/>
    </source>
</evidence>
<feature type="domain" description="OB" evidence="11">
    <location>
        <begin position="330"/>
        <end position="412"/>
    </location>
</feature>
<dbReference type="GO" id="GO:0006260">
    <property type="term" value="P:DNA replication"/>
    <property type="evidence" value="ECO:0007669"/>
    <property type="project" value="UniProtKB-KW"/>
</dbReference>
<dbReference type="GO" id="GO:0006310">
    <property type="term" value="P:DNA recombination"/>
    <property type="evidence" value="ECO:0007669"/>
    <property type="project" value="InterPro"/>
</dbReference>
<evidence type="ECO:0000259" key="14">
    <source>
        <dbReference type="Pfam" id="PF16900"/>
    </source>
</evidence>
<dbReference type="InterPro" id="IPR004365">
    <property type="entry name" value="NA-bd_OB_tRNA"/>
</dbReference>
<dbReference type="InterPro" id="IPR047192">
    <property type="entry name" value="Euk_RPA1_DBD_C"/>
</dbReference>
<dbReference type="CDD" id="cd04476">
    <property type="entry name" value="RPA1_DBD_C"/>
    <property type="match status" value="1"/>
</dbReference>
<gene>
    <name evidence="15" type="ORF">Pmar_PMAR014535</name>
</gene>
<keyword evidence="3 9" id="KW-0235">DNA replication</keyword>
<dbReference type="FunFam" id="2.40.50.140:FF:000064">
    <property type="entry name" value="Replication protein A subunit"/>
    <property type="match status" value="1"/>
</dbReference>
<dbReference type="RefSeq" id="XP_002779439.1">
    <property type="nucleotide sequence ID" value="XM_002779393.1"/>
</dbReference>
<comment type="subcellular location">
    <subcellularLocation>
        <location evidence="1 9">Nucleus</location>
    </subcellularLocation>
</comment>
<feature type="domain" description="Replication factor-A protein 1 N-terminal" evidence="12">
    <location>
        <begin position="12"/>
        <end position="108"/>
    </location>
</feature>
<feature type="region of interest" description="Disordered" evidence="10">
    <location>
        <begin position="127"/>
        <end position="311"/>
    </location>
</feature>
<dbReference type="InterPro" id="IPR012340">
    <property type="entry name" value="NA-bd_OB-fold"/>
</dbReference>
<dbReference type="EMBL" id="GG676994">
    <property type="protein sequence ID" value="EER11234.1"/>
    <property type="molecule type" value="Genomic_DNA"/>
</dbReference>
<organism evidence="16">
    <name type="scientific">Perkinsus marinus (strain ATCC 50983 / TXsc)</name>
    <dbReference type="NCBI Taxonomy" id="423536"/>
    <lineage>
        <taxon>Eukaryota</taxon>
        <taxon>Sar</taxon>
        <taxon>Alveolata</taxon>
        <taxon>Perkinsozoa</taxon>
        <taxon>Perkinsea</taxon>
        <taxon>Perkinsida</taxon>
        <taxon>Perkinsidae</taxon>
        <taxon>Perkinsus</taxon>
    </lineage>
</organism>
<evidence type="ECO:0000256" key="7">
    <source>
        <dbReference type="ARBA" id="ARBA00023125"/>
    </source>
</evidence>
<name>C5KWC3_PERM5</name>
<keyword evidence="6 9" id="KW-0862">Zinc</keyword>
<feature type="compositionally biased region" description="Low complexity" evidence="10">
    <location>
        <begin position="290"/>
        <end position="303"/>
    </location>
</feature>
<feature type="compositionally biased region" description="Low complexity" evidence="10">
    <location>
        <begin position="165"/>
        <end position="194"/>
    </location>
</feature>
<dbReference type="Pfam" id="PF08646">
    <property type="entry name" value="Rep_fac-A_C"/>
    <property type="match status" value="1"/>
</dbReference>
<dbReference type="Gene3D" id="2.40.50.140">
    <property type="entry name" value="Nucleic acid-binding proteins"/>
    <property type="match status" value="4"/>
</dbReference>
<keyword evidence="4 9" id="KW-0479">Metal-binding</keyword>
<dbReference type="CDD" id="cd04474">
    <property type="entry name" value="RPA1_DBD_A"/>
    <property type="match status" value="1"/>
</dbReference>
<dbReference type="GeneID" id="9056930"/>
<dbReference type="AlphaFoldDB" id="C5KWC3"/>
<evidence type="ECO:0000256" key="10">
    <source>
        <dbReference type="SAM" id="MobiDB-lite"/>
    </source>
</evidence>
<dbReference type="GO" id="GO:0005634">
    <property type="term" value="C:nucleus"/>
    <property type="evidence" value="ECO:0007669"/>
    <property type="project" value="UniProtKB-SubCell"/>
</dbReference>
<keyword evidence="7 9" id="KW-0238">DNA-binding</keyword>
<sequence>MSGYNPPESSMLTRGAISRLPTMSPNELNGYHPILQITAVAAMGTADNGTRRLRVVVSDGIHCSSAMPFGHLLPGNVQFRQYALCRCTFSSANVKGKHVFLIKDCEEVCPPLRDAIGNPVIYRPSSATTMPNNAANENVPSHGNGMAQPAGRGSQLQQYPTLDVPTTTGGYPQYGGSATTTTGYQQQTQHQYQQPPSGGGSSSGAGSSGASGGRQLPTFMEQQQQTQNPHKVTGPPLRANPTNPYQQHNNQQQPVGGGMLSRHQTVSLGGNTQQRPIAGAVQPGRPQPPHQQQQHYGGPQQPHSSGPVSYRPVASDIIPISQLSVYSQKWTIKGRVSSKSDVRTFVNARGEGQLFSIELVDDQNGEIRATFFNSAVTKFYPAIQQGRVYTFSKGQVKQANARFNPGAAYELTFNDDAIIEEANDSADIPRILYKISKIATIQDRNADEFVDLCGIITHCAPISTIVVRNTGQERARRNFTIVDDSGCSIEMTVWGETAQNCGVDENRVQYHPVVMIKNARISNYGGKSLTTASTTTLEVDPDDSRAFEVKNWWLQGGQTGAVQALSSGGGGAGGNAPKTVIDVMRMDNNLYLSLSGQASSDVPNSRPVNTHNIPRATVAQIYKSNDKPLYYTSCITEIPDGRGGIRKCSKKVEQDISTGTWSCIEGHQNPQCMPRYIISIKLADISGEVMVRAFDEQAQALLGVSAQDMMNGMGEDEIETLINNTQFKKINVRLRSKKEVYTDEERVNVSMTDFTPITDQILQQDAQQMMQQIETYLQKVDPNNGSRN</sequence>
<dbReference type="OrthoDB" id="1751331at2759"/>
<evidence type="ECO:0000256" key="3">
    <source>
        <dbReference type="ARBA" id="ARBA00022705"/>
    </source>
</evidence>
<evidence type="ECO:0000313" key="15">
    <source>
        <dbReference type="EMBL" id="EER11234.1"/>
    </source>
</evidence>
<dbReference type="OMA" id="CATISFM"/>
<comment type="similarity">
    <text evidence="2 9">Belongs to the replication factor A protein 1 family.</text>
</comment>
<dbReference type="Pfam" id="PF01336">
    <property type="entry name" value="tRNA_anti-codon"/>
    <property type="match status" value="1"/>
</dbReference>
<dbReference type="InterPro" id="IPR004591">
    <property type="entry name" value="Rfa1"/>
</dbReference>
<feature type="domain" description="Replication factor A C-terminal" evidence="13">
    <location>
        <begin position="616"/>
        <end position="757"/>
    </location>
</feature>
<evidence type="ECO:0000256" key="4">
    <source>
        <dbReference type="ARBA" id="ARBA00022723"/>
    </source>
</evidence>
<proteinExistence type="inferred from homology"/>
<dbReference type="InterPro" id="IPR031657">
    <property type="entry name" value="REPA_OB_2"/>
</dbReference>
<keyword evidence="8 9" id="KW-0539">Nucleus</keyword>
<evidence type="ECO:0000256" key="6">
    <source>
        <dbReference type="ARBA" id="ARBA00022833"/>
    </source>
</evidence>
<dbReference type="CDD" id="cd04475">
    <property type="entry name" value="RPA1_DBD_B"/>
    <property type="match status" value="1"/>
</dbReference>
<dbReference type="NCBIfam" id="TIGR00617">
    <property type="entry name" value="rpa1"/>
    <property type="match status" value="1"/>
</dbReference>
<keyword evidence="16" id="KW-1185">Reference proteome</keyword>
<feature type="domain" description="Replication protein A OB" evidence="14">
    <location>
        <begin position="438"/>
        <end position="540"/>
    </location>
</feature>
<feature type="compositionally biased region" description="Polar residues" evidence="10">
    <location>
        <begin position="127"/>
        <end position="141"/>
    </location>
</feature>
<feature type="compositionally biased region" description="Gly residues" evidence="10">
    <location>
        <begin position="197"/>
        <end position="212"/>
    </location>
</feature>
<dbReference type="InParanoid" id="C5KWC3"/>